<reference evidence="1 2" key="1">
    <citation type="journal article" date="2021" name="MBio">
        <title>Poor Competitiveness of Bradyrhizobium in Pigeon Pea Root Colonization in Indian Soils.</title>
        <authorList>
            <person name="Chalasani D."/>
            <person name="Basu A."/>
            <person name="Pullabhotla S.V.S.R.N."/>
            <person name="Jorrin B."/>
            <person name="Neal A.L."/>
            <person name="Poole P.S."/>
            <person name="Podile A.R."/>
            <person name="Tkacz A."/>
        </authorList>
    </citation>
    <scope>NUCLEOTIDE SEQUENCE [LARGE SCALE GENOMIC DNA]</scope>
    <source>
        <strain evidence="1 2">HU56</strain>
    </source>
</reference>
<comment type="caution">
    <text evidence="1">The sequence shown here is derived from an EMBL/GenBank/DDBJ whole genome shotgun (WGS) entry which is preliminary data.</text>
</comment>
<keyword evidence="2" id="KW-1185">Reference proteome</keyword>
<dbReference type="Proteomes" id="UP000717752">
    <property type="component" value="Unassembled WGS sequence"/>
</dbReference>
<evidence type="ECO:0000313" key="2">
    <source>
        <dbReference type="Proteomes" id="UP000717752"/>
    </source>
</evidence>
<protein>
    <submittedName>
        <fullName evidence="1">Uncharacterized protein</fullName>
    </submittedName>
</protein>
<evidence type="ECO:0000313" key="1">
    <source>
        <dbReference type="EMBL" id="MBW9052422.1"/>
    </source>
</evidence>
<name>A0ABS7GRV7_9HYPH</name>
<dbReference type="EMBL" id="JAEUAK010000003">
    <property type="protein sequence ID" value="MBW9052422.1"/>
    <property type="molecule type" value="Genomic_DNA"/>
</dbReference>
<accession>A0ABS7GRV7</accession>
<dbReference type="RefSeq" id="WP_220333873.1">
    <property type="nucleotide sequence ID" value="NZ_JAEUAK010000003.1"/>
</dbReference>
<proteinExistence type="predicted"/>
<sequence length="127" mass="14379">MCGQNEFICLLSGIFLVRRNWYAGRFGDRKRQDVGVLVTLFDRGDLRHFAMRRRSAVSSLAIDAAIVPIVELLHARRLNRLLLTSDPWLLLDIRNRRHCAPMFLSLEGGCAKGGGKKDRRCEGPDGK</sequence>
<organism evidence="1 2">
    <name type="scientific">Rhizobium mesosinicum</name>
    <dbReference type="NCBI Taxonomy" id="335017"/>
    <lineage>
        <taxon>Bacteria</taxon>
        <taxon>Pseudomonadati</taxon>
        <taxon>Pseudomonadota</taxon>
        <taxon>Alphaproteobacteria</taxon>
        <taxon>Hyphomicrobiales</taxon>
        <taxon>Rhizobiaceae</taxon>
        <taxon>Rhizobium/Agrobacterium group</taxon>
        <taxon>Rhizobium</taxon>
    </lineage>
</organism>
<gene>
    <name evidence="1" type="ORF">JNB85_08345</name>
</gene>